<keyword evidence="2" id="KW-1185">Reference proteome</keyword>
<organism evidence="1 2">
    <name type="scientific">Roseibium hamelinense</name>
    <dbReference type="NCBI Taxonomy" id="150831"/>
    <lineage>
        <taxon>Bacteria</taxon>
        <taxon>Pseudomonadati</taxon>
        <taxon>Pseudomonadota</taxon>
        <taxon>Alphaproteobacteria</taxon>
        <taxon>Hyphomicrobiales</taxon>
        <taxon>Stappiaceae</taxon>
        <taxon>Roseibium</taxon>
    </lineage>
</organism>
<dbReference type="PANTHER" id="PTHR35936:SF25">
    <property type="entry name" value="ABC TRANSPORTER SUBSTRATE-BINDING PROTEIN"/>
    <property type="match status" value="1"/>
</dbReference>
<reference evidence="1 2" key="1">
    <citation type="submission" date="2019-07" db="EMBL/GenBank/DDBJ databases">
        <title>Genomic Encyclopedia of Archaeal and Bacterial Type Strains, Phase II (KMG-II): from individual species to whole genera.</title>
        <authorList>
            <person name="Goeker M."/>
        </authorList>
    </citation>
    <scope>NUCLEOTIDE SEQUENCE [LARGE SCALE GENOMIC DNA]</scope>
    <source>
        <strain evidence="1 2">ATCC BAA-252</strain>
    </source>
</reference>
<dbReference type="Proteomes" id="UP000320593">
    <property type="component" value="Unassembled WGS sequence"/>
</dbReference>
<dbReference type="EMBL" id="VLLF01000003">
    <property type="protein sequence ID" value="TWI89477.1"/>
    <property type="molecule type" value="Genomic_DNA"/>
</dbReference>
<evidence type="ECO:0000313" key="1">
    <source>
        <dbReference type="EMBL" id="TWI89477.1"/>
    </source>
</evidence>
<sequence>MNFGMPIGAMIAAMLTIAPFGAEVEARDLVFAADEWCPVNCEPGSENPGYMVEITRAVFEPLGYTVTYETINWSRALLYARQGRYDGVFAGTPDEAPGFVFPEEPQGRYIIGLFARAGDPWTYEGAQSLSGKVVGMVQDYSYGAEIESQIEEHAIKSYSGGDTPVRLNIRKLMAGRIDLVVEDVNSFRATAQQLGVEQDTKLEETFLEDDLFLALSPAKEDSRELADHLDAGIRRLRDSGELDRIMRKYGLRDWNAAVQ</sequence>
<gene>
    <name evidence="1" type="ORF">JM93_01680</name>
</gene>
<dbReference type="Gene3D" id="3.40.190.10">
    <property type="entry name" value="Periplasmic binding protein-like II"/>
    <property type="match status" value="2"/>
</dbReference>
<evidence type="ECO:0000313" key="2">
    <source>
        <dbReference type="Proteomes" id="UP000320593"/>
    </source>
</evidence>
<dbReference type="SUPFAM" id="SSF53850">
    <property type="entry name" value="Periplasmic binding protein-like II"/>
    <property type="match status" value="1"/>
</dbReference>
<dbReference type="PANTHER" id="PTHR35936">
    <property type="entry name" value="MEMBRANE-BOUND LYTIC MUREIN TRANSGLYCOSYLASE F"/>
    <property type="match status" value="1"/>
</dbReference>
<protein>
    <submittedName>
        <fullName evidence="1">Polar amino acid transport system substrate-binding protein</fullName>
    </submittedName>
</protein>
<dbReference type="OrthoDB" id="5421182at2"/>
<proteinExistence type="predicted"/>
<accession>A0A562T7C4</accession>
<comment type="caution">
    <text evidence="1">The sequence shown here is derived from an EMBL/GenBank/DDBJ whole genome shotgun (WGS) entry which is preliminary data.</text>
</comment>
<dbReference type="AlphaFoldDB" id="A0A562T7C4"/>
<name>A0A562T7C4_9HYPH</name>